<proteinExistence type="inferred from homology"/>
<dbReference type="PANTHER" id="PTHR10642:SF26">
    <property type="entry name" value="RIBONUCLEASE H1"/>
    <property type="match status" value="1"/>
</dbReference>
<feature type="compositionally biased region" description="Basic and acidic residues" evidence="8">
    <location>
        <begin position="125"/>
        <end position="146"/>
    </location>
</feature>
<dbReference type="PROSITE" id="PS50879">
    <property type="entry name" value="RNASE_H_1"/>
    <property type="match status" value="1"/>
</dbReference>
<dbReference type="EC" id="3.1.26.4" evidence="3"/>
<gene>
    <name evidence="10" type="ORF">WR25_15253</name>
</gene>
<dbReference type="GO" id="GO:0046872">
    <property type="term" value="F:metal ion binding"/>
    <property type="evidence" value="ECO:0007669"/>
    <property type="project" value="UniProtKB-KW"/>
</dbReference>
<dbReference type="STRING" id="2018661.A0A2A2LUP4"/>
<feature type="compositionally biased region" description="Polar residues" evidence="8">
    <location>
        <begin position="7"/>
        <end position="18"/>
    </location>
</feature>
<dbReference type="GO" id="GO:0003676">
    <property type="term" value="F:nucleic acid binding"/>
    <property type="evidence" value="ECO:0007669"/>
    <property type="project" value="InterPro"/>
</dbReference>
<dbReference type="InterPro" id="IPR002156">
    <property type="entry name" value="RNaseH_domain"/>
</dbReference>
<evidence type="ECO:0000313" key="10">
    <source>
        <dbReference type="EMBL" id="PAV89941.1"/>
    </source>
</evidence>
<dbReference type="OrthoDB" id="407198at2759"/>
<keyword evidence="7" id="KW-0378">Hydrolase</keyword>
<evidence type="ECO:0000259" key="9">
    <source>
        <dbReference type="PROSITE" id="PS50879"/>
    </source>
</evidence>
<dbReference type="InterPro" id="IPR012337">
    <property type="entry name" value="RNaseH-like_sf"/>
</dbReference>
<name>A0A2A2LUP4_9BILA</name>
<dbReference type="Gene3D" id="3.30.420.10">
    <property type="entry name" value="Ribonuclease H-like superfamily/Ribonuclease H"/>
    <property type="match status" value="1"/>
</dbReference>
<accession>A0A2A2LUP4</accession>
<dbReference type="PANTHER" id="PTHR10642">
    <property type="entry name" value="RIBONUCLEASE H1"/>
    <property type="match status" value="1"/>
</dbReference>
<dbReference type="InterPro" id="IPR050092">
    <property type="entry name" value="RNase_H"/>
</dbReference>
<keyword evidence="11" id="KW-1185">Reference proteome</keyword>
<dbReference type="InterPro" id="IPR036397">
    <property type="entry name" value="RNaseH_sf"/>
</dbReference>
<evidence type="ECO:0000256" key="7">
    <source>
        <dbReference type="ARBA" id="ARBA00022801"/>
    </source>
</evidence>
<reference evidence="10 11" key="1">
    <citation type="journal article" date="2017" name="Curr. Biol.">
        <title>Genome architecture and evolution of a unichromosomal asexual nematode.</title>
        <authorList>
            <person name="Fradin H."/>
            <person name="Zegar C."/>
            <person name="Gutwein M."/>
            <person name="Lucas J."/>
            <person name="Kovtun M."/>
            <person name="Corcoran D."/>
            <person name="Baugh L.R."/>
            <person name="Kiontke K."/>
            <person name="Gunsalus K."/>
            <person name="Fitch D.H."/>
            <person name="Piano F."/>
        </authorList>
    </citation>
    <scope>NUCLEOTIDE SEQUENCE [LARGE SCALE GENOMIC DNA]</scope>
    <source>
        <strain evidence="10">PF1309</strain>
    </source>
</reference>
<keyword evidence="4" id="KW-0540">Nuclease</keyword>
<evidence type="ECO:0000256" key="3">
    <source>
        <dbReference type="ARBA" id="ARBA00012180"/>
    </source>
</evidence>
<feature type="region of interest" description="Disordered" evidence="8">
    <location>
        <begin position="353"/>
        <end position="412"/>
    </location>
</feature>
<feature type="compositionally biased region" description="Polar residues" evidence="8">
    <location>
        <begin position="171"/>
        <end position="181"/>
    </location>
</feature>
<feature type="region of interest" description="Disordered" evidence="8">
    <location>
        <begin position="1"/>
        <end position="181"/>
    </location>
</feature>
<dbReference type="Proteomes" id="UP000218231">
    <property type="component" value="Unassembled WGS sequence"/>
</dbReference>
<dbReference type="Pfam" id="PF00075">
    <property type="entry name" value="RNase_H"/>
    <property type="match status" value="1"/>
</dbReference>
<evidence type="ECO:0000256" key="5">
    <source>
        <dbReference type="ARBA" id="ARBA00022723"/>
    </source>
</evidence>
<organism evidence="10 11">
    <name type="scientific">Diploscapter pachys</name>
    <dbReference type="NCBI Taxonomy" id="2018661"/>
    <lineage>
        <taxon>Eukaryota</taxon>
        <taxon>Metazoa</taxon>
        <taxon>Ecdysozoa</taxon>
        <taxon>Nematoda</taxon>
        <taxon>Chromadorea</taxon>
        <taxon>Rhabditida</taxon>
        <taxon>Rhabditina</taxon>
        <taxon>Rhabditomorpha</taxon>
        <taxon>Rhabditoidea</taxon>
        <taxon>Rhabditidae</taxon>
        <taxon>Diploscapter</taxon>
    </lineage>
</organism>
<evidence type="ECO:0000256" key="4">
    <source>
        <dbReference type="ARBA" id="ARBA00022722"/>
    </source>
</evidence>
<feature type="compositionally biased region" description="Low complexity" evidence="8">
    <location>
        <begin position="68"/>
        <end position="92"/>
    </location>
</feature>
<feature type="compositionally biased region" description="Polar residues" evidence="8">
    <location>
        <begin position="102"/>
        <end position="113"/>
    </location>
</feature>
<comment type="similarity">
    <text evidence="2">Belongs to the RNase H family.</text>
</comment>
<feature type="compositionally biased region" description="Low complexity" evidence="8">
    <location>
        <begin position="365"/>
        <end position="377"/>
    </location>
</feature>
<feature type="domain" description="RNase H type-1" evidence="9">
    <location>
        <begin position="217"/>
        <end position="354"/>
    </location>
</feature>
<evidence type="ECO:0000256" key="1">
    <source>
        <dbReference type="ARBA" id="ARBA00000077"/>
    </source>
</evidence>
<sequence length="412" mass="46347">MRRAAGQLTQNLMRNASRQSHRQRHRTDSLTSNSTDLSSSCSTDNDNLHNVHTPAHTPVHRFRLPNESKLSTTSSTNSSYSTISTQSSSLWSDIQTEDDTGSLGSLDSTDSALSSRSRGRSKVRRQWEKGERSQRADSSASDDRSRRTSRSRSMSRFGGRDRSRSAPPATQPTVILNPSNRANELEIDEDIQSLMDRFVHNMQKASLRSREWNTRFPQNTIIVYTDGSMVGNYHLSGIGIFHAPYSKLNKSQRILGTEHNSGLAELVAAREALRDILGFEGFHGQRVIVRSDYLGLIDAMQSPAYEGRFAAVVNEIKRMCERNFPAGVTFEHVYAHSEDVGNELADRLARVATRRDRSRSRSRVRVGVVQSQRSASANRTRQMNRQRSRSNDPQFIRRHSASVGCTTRNPLP</sequence>
<evidence type="ECO:0000256" key="6">
    <source>
        <dbReference type="ARBA" id="ARBA00022759"/>
    </source>
</evidence>
<protein>
    <recommendedName>
        <fullName evidence="3">ribonuclease H</fullName>
        <ecNumber evidence="3">3.1.26.4</ecNumber>
    </recommendedName>
</protein>
<dbReference type="SUPFAM" id="SSF53098">
    <property type="entry name" value="Ribonuclease H-like"/>
    <property type="match status" value="1"/>
</dbReference>
<dbReference type="EMBL" id="LIAE01006417">
    <property type="protein sequence ID" value="PAV89941.1"/>
    <property type="molecule type" value="Genomic_DNA"/>
</dbReference>
<evidence type="ECO:0000313" key="11">
    <source>
        <dbReference type="Proteomes" id="UP000218231"/>
    </source>
</evidence>
<evidence type="ECO:0000256" key="2">
    <source>
        <dbReference type="ARBA" id="ARBA00005300"/>
    </source>
</evidence>
<dbReference type="GO" id="GO:0004523">
    <property type="term" value="F:RNA-DNA hybrid ribonuclease activity"/>
    <property type="evidence" value="ECO:0007669"/>
    <property type="project" value="UniProtKB-EC"/>
</dbReference>
<feature type="compositionally biased region" description="Low complexity" evidence="8">
    <location>
        <begin position="29"/>
        <end position="45"/>
    </location>
</feature>
<evidence type="ECO:0000256" key="8">
    <source>
        <dbReference type="SAM" id="MobiDB-lite"/>
    </source>
</evidence>
<comment type="catalytic activity">
    <reaction evidence="1">
        <text>Endonucleolytic cleavage to 5'-phosphomonoester.</text>
        <dbReference type="EC" id="3.1.26.4"/>
    </reaction>
</comment>
<feature type="compositionally biased region" description="Polar residues" evidence="8">
    <location>
        <begin position="403"/>
        <end position="412"/>
    </location>
</feature>
<dbReference type="GO" id="GO:0043137">
    <property type="term" value="P:DNA replication, removal of RNA primer"/>
    <property type="evidence" value="ECO:0007669"/>
    <property type="project" value="TreeGrafter"/>
</dbReference>
<comment type="caution">
    <text evidence="10">The sequence shown here is derived from an EMBL/GenBank/DDBJ whole genome shotgun (WGS) entry which is preliminary data.</text>
</comment>
<keyword evidence="5" id="KW-0479">Metal-binding</keyword>
<keyword evidence="6" id="KW-0255">Endonuclease</keyword>
<dbReference type="AlphaFoldDB" id="A0A2A2LUP4"/>